<dbReference type="GO" id="GO:0003777">
    <property type="term" value="F:microtubule motor activity"/>
    <property type="evidence" value="ECO:0007669"/>
    <property type="project" value="InterPro"/>
</dbReference>
<dbReference type="InterPro" id="IPR027417">
    <property type="entry name" value="P-loop_NTPase"/>
</dbReference>
<dbReference type="GO" id="GO:0005874">
    <property type="term" value="C:microtubule"/>
    <property type="evidence" value="ECO:0007669"/>
    <property type="project" value="UniProtKB-KW"/>
</dbReference>
<dbReference type="GO" id="GO:0008017">
    <property type="term" value="F:microtubule binding"/>
    <property type="evidence" value="ECO:0007669"/>
    <property type="project" value="InterPro"/>
</dbReference>
<evidence type="ECO:0000313" key="10">
    <source>
        <dbReference type="EMBL" id="KAL0487949.1"/>
    </source>
</evidence>
<dbReference type="Pfam" id="PF00225">
    <property type="entry name" value="Kinesin"/>
    <property type="match status" value="1"/>
</dbReference>
<evidence type="ECO:0000256" key="6">
    <source>
        <dbReference type="PROSITE-ProRule" id="PRU00283"/>
    </source>
</evidence>
<reference evidence="10 11" key="1">
    <citation type="submission" date="2024-03" db="EMBL/GenBank/DDBJ databases">
        <title>The Acrasis kona genome and developmental transcriptomes reveal deep origins of eukaryotic multicellular pathways.</title>
        <authorList>
            <person name="Sheikh S."/>
            <person name="Fu C.-J."/>
            <person name="Brown M.W."/>
            <person name="Baldauf S.L."/>
        </authorList>
    </citation>
    <scope>NUCLEOTIDE SEQUENCE [LARGE SCALE GENOMIC DNA]</scope>
    <source>
        <strain evidence="10 11">ATCC MYA-3509</strain>
    </source>
</reference>
<keyword evidence="2" id="KW-0963">Cytoplasm</keyword>
<evidence type="ECO:0000259" key="9">
    <source>
        <dbReference type="PROSITE" id="PS50067"/>
    </source>
</evidence>
<accession>A0AAW2ZGZ2</accession>
<dbReference type="Proteomes" id="UP001431209">
    <property type="component" value="Unassembled WGS sequence"/>
</dbReference>
<dbReference type="GO" id="GO:0005875">
    <property type="term" value="C:microtubule associated complex"/>
    <property type="evidence" value="ECO:0007669"/>
    <property type="project" value="TreeGrafter"/>
</dbReference>
<keyword evidence="4 6" id="KW-0067">ATP-binding</keyword>
<dbReference type="PRINTS" id="PR00380">
    <property type="entry name" value="KINESINHEAVY"/>
</dbReference>
<evidence type="ECO:0000256" key="3">
    <source>
        <dbReference type="ARBA" id="ARBA00022741"/>
    </source>
</evidence>
<dbReference type="GO" id="GO:0005524">
    <property type="term" value="F:ATP binding"/>
    <property type="evidence" value="ECO:0007669"/>
    <property type="project" value="UniProtKB-UniRule"/>
</dbReference>
<name>A0AAW2ZGZ2_9EUKA</name>
<dbReference type="GO" id="GO:0007018">
    <property type="term" value="P:microtubule-based movement"/>
    <property type="evidence" value="ECO:0007669"/>
    <property type="project" value="InterPro"/>
</dbReference>
<feature type="region of interest" description="Disordered" evidence="8">
    <location>
        <begin position="492"/>
        <end position="512"/>
    </location>
</feature>
<organism evidence="10 11">
    <name type="scientific">Acrasis kona</name>
    <dbReference type="NCBI Taxonomy" id="1008807"/>
    <lineage>
        <taxon>Eukaryota</taxon>
        <taxon>Discoba</taxon>
        <taxon>Heterolobosea</taxon>
        <taxon>Tetramitia</taxon>
        <taxon>Eutetramitia</taxon>
        <taxon>Acrasidae</taxon>
        <taxon>Acrasis</taxon>
    </lineage>
</organism>
<dbReference type="GO" id="GO:0007052">
    <property type="term" value="P:mitotic spindle organization"/>
    <property type="evidence" value="ECO:0007669"/>
    <property type="project" value="TreeGrafter"/>
</dbReference>
<evidence type="ECO:0000256" key="2">
    <source>
        <dbReference type="ARBA" id="ARBA00022490"/>
    </source>
</evidence>
<dbReference type="PANTHER" id="PTHR47969:SF15">
    <property type="entry name" value="CHROMOSOME-ASSOCIATED KINESIN KIF4A-RELATED"/>
    <property type="match status" value="1"/>
</dbReference>
<evidence type="ECO:0000256" key="1">
    <source>
        <dbReference type="ARBA" id="ARBA00004496"/>
    </source>
</evidence>
<comment type="similarity">
    <text evidence="6 7">Belongs to the TRAFAC class myosin-kinesin ATPase superfamily. Kinesin family.</text>
</comment>
<keyword evidence="6 7" id="KW-0505">Motor protein</keyword>
<protein>
    <recommendedName>
        <fullName evidence="7">Kinesin-like protein</fullName>
    </recommendedName>
</protein>
<gene>
    <name evidence="10" type="ORF">AKO1_015272</name>
</gene>
<sequence>MSDQGSEKVRVIVRVRPFNAVEEKEGSKRCVTVNKARNEILVAGEGAEKKQFTFDGVYDEGSQQIDLYNEAVRPIVSSVLEGYNGTVFAYGQTGAGKTFTMEGKDSPKELRGITFNSFNHIFETIADYSVQKNFIATVTMVEIYNEEIRDLIGNSRNKLELKEEGKNGFVIKGANTPNVSSTKDLDRIINIGRSNRSVAATRMNETSSRSHCLILLQVESHEVGEDGEPRNVRSGKLNLVDLAGSERAKKTGATGDKLKEGALINQSLSTLGAVISALVQARTHVPYRNSKLTRLLQDSLGGNTKTVMVANISPADYNLDETISTLRYANRAKQIQNRPIINMNPDKLLVKKLEDEVKLLKDMLEKSALTPQAINEQIKATAVSEDELNKLKQQKDEEIERMKEDIKNQSNEEKKALLAQIEKEKIQIEDELKIKHAEAEEQAKKKEKLEKENSELAKRLKSMENKMIHGQQANDEKIKQKHREQELMIKRQKEELERNKQNEEELKRELREREENRLELADKYSSIQDEVEIKTKKLNKLWKLYQTCKNDIKELQLDFDQEREALSITLGDSERDRKLYKRVVELFVPPEELQKIMARAFWDDNAEEWSVMHSSLSGNGIRLSRPSSATGEDQVPVTEWAKVAAIVNSGNPRFKNDNMVQLELEMPERTTQDYIPTGYDHVSYSPEDEMGHQQYGYDEEVQQRRAPSQHGKRPKTASKKRDQY</sequence>
<proteinExistence type="inferred from homology"/>
<dbReference type="PROSITE" id="PS50067">
    <property type="entry name" value="KINESIN_MOTOR_2"/>
    <property type="match status" value="1"/>
</dbReference>
<keyword evidence="5" id="KW-0175">Coiled coil</keyword>
<evidence type="ECO:0000313" key="11">
    <source>
        <dbReference type="Proteomes" id="UP001431209"/>
    </source>
</evidence>
<dbReference type="SUPFAM" id="SSF52540">
    <property type="entry name" value="P-loop containing nucleoside triphosphate hydrolases"/>
    <property type="match status" value="1"/>
</dbReference>
<feature type="domain" description="Kinesin motor" evidence="9">
    <location>
        <begin position="8"/>
        <end position="335"/>
    </location>
</feature>
<dbReference type="InterPro" id="IPR019821">
    <property type="entry name" value="Kinesin_motor_CS"/>
</dbReference>
<keyword evidence="3 6" id="KW-0547">Nucleotide-binding</keyword>
<keyword evidence="11" id="KW-1185">Reference proteome</keyword>
<dbReference type="AlphaFoldDB" id="A0AAW2ZGZ2"/>
<dbReference type="InterPro" id="IPR027640">
    <property type="entry name" value="Kinesin-like_fam"/>
</dbReference>
<evidence type="ECO:0000256" key="8">
    <source>
        <dbReference type="SAM" id="MobiDB-lite"/>
    </source>
</evidence>
<dbReference type="Gene3D" id="3.40.850.10">
    <property type="entry name" value="Kinesin motor domain"/>
    <property type="match status" value="1"/>
</dbReference>
<dbReference type="PROSITE" id="PS00411">
    <property type="entry name" value="KINESIN_MOTOR_1"/>
    <property type="match status" value="1"/>
</dbReference>
<dbReference type="SMART" id="SM00129">
    <property type="entry name" value="KISc"/>
    <property type="match status" value="1"/>
</dbReference>
<dbReference type="PANTHER" id="PTHR47969">
    <property type="entry name" value="CHROMOSOME-ASSOCIATED KINESIN KIF4A-RELATED"/>
    <property type="match status" value="1"/>
</dbReference>
<dbReference type="InterPro" id="IPR036961">
    <property type="entry name" value="Kinesin_motor_dom_sf"/>
</dbReference>
<dbReference type="GO" id="GO:0051231">
    <property type="term" value="P:spindle elongation"/>
    <property type="evidence" value="ECO:0007669"/>
    <property type="project" value="TreeGrafter"/>
</dbReference>
<feature type="binding site" evidence="6">
    <location>
        <begin position="91"/>
        <end position="98"/>
    </location>
    <ligand>
        <name>ATP</name>
        <dbReference type="ChEBI" id="CHEBI:30616"/>
    </ligand>
</feature>
<evidence type="ECO:0000256" key="4">
    <source>
        <dbReference type="ARBA" id="ARBA00022840"/>
    </source>
</evidence>
<dbReference type="GO" id="GO:0005737">
    <property type="term" value="C:cytoplasm"/>
    <property type="evidence" value="ECO:0007669"/>
    <property type="project" value="UniProtKB-SubCell"/>
</dbReference>
<dbReference type="EMBL" id="JAOPGA020001388">
    <property type="protein sequence ID" value="KAL0487949.1"/>
    <property type="molecule type" value="Genomic_DNA"/>
</dbReference>
<feature type="region of interest" description="Disordered" evidence="8">
    <location>
        <begin position="673"/>
        <end position="724"/>
    </location>
</feature>
<dbReference type="FunFam" id="3.40.850.10:FF:000082">
    <property type="entry name" value="OSM3-like kinesin"/>
    <property type="match status" value="1"/>
</dbReference>
<keyword evidence="7" id="KW-0493">Microtubule</keyword>
<comment type="caution">
    <text evidence="10">The sequence shown here is derived from an EMBL/GenBank/DDBJ whole genome shotgun (WGS) entry which is preliminary data.</text>
</comment>
<comment type="subcellular location">
    <subcellularLocation>
        <location evidence="1">Cytoplasm</location>
    </subcellularLocation>
</comment>
<evidence type="ECO:0000256" key="7">
    <source>
        <dbReference type="RuleBase" id="RU000394"/>
    </source>
</evidence>
<evidence type="ECO:0000256" key="5">
    <source>
        <dbReference type="ARBA" id="ARBA00023054"/>
    </source>
</evidence>
<dbReference type="InterPro" id="IPR001752">
    <property type="entry name" value="Kinesin_motor_dom"/>
</dbReference>